<dbReference type="InterPro" id="IPR001810">
    <property type="entry name" value="F-box_dom"/>
</dbReference>
<dbReference type="Gene3D" id="1.20.1280.50">
    <property type="match status" value="1"/>
</dbReference>
<dbReference type="SMART" id="SM00256">
    <property type="entry name" value="FBOX"/>
    <property type="match status" value="1"/>
</dbReference>
<protein>
    <recommendedName>
        <fullName evidence="1">F-box domain-containing protein</fullName>
    </recommendedName>
</protein>
<dbReference type="SUPFAM" id="SSF81383">
    <property type="entry name" value="F-box domain"/>
    <property type="match status" value="1"/>
</dbReference>
<dbReference type="InterPro" id="IPR005174">
    <property type="entry name" value="KIB1-4_b-propeller"/>
</dbReference>
<dbReference type="OrthoDB" id="642536at2759"/>
<keyword evidence="3" id="KW-1185">Reference proteome</keyword>
<dbReference type="PANTHER" id="PTHR33110">
    <property type="entry name" value="F-BOX/KELCH-REPEAT PROTEIN-RELATED"/>
    <property type="match status" value="1"/>
</dbReference>
<reference evidence="3" key="2">
    <citation type="journal article" date="2017" name="J. Anim. Genet.">
        <title>Multiple reference genome sequences of hot pepper reveal the massive evolution of plant disease resistance genes by retroduplication.</title>
        <authorList>
            <person name="Kim S."/>
            <person name="Park J."/>
            <person name="Yeom S.-I."/>
            <person name="Kim Y.-M."/>
            <person name="Seo E."/>
            <person name="Kim K.-T."/>
            <person name="Kim M.-S."/>
            <person name="Lee J.M."/>
            <person name="Cheong K."/>
            <person name="Shin H.-S."/>
            <person name="Kim S.-B."/>
            <person name="Han K."/>
            <person name="Lee J."/>
            <person name="Park M."/>
            <person name="Lee H.-A."/>
            <person name="Lee H.-Y."/>
            <person name="Lee Y."/>
            <person name="Oh S."/>
            <person name="Lee J.H."/>
            <person name="Choi E."/>
            <person name="Choi E."/>
            <person name="Lee S.E."/>
            <person name="Jeon J."/>
            <person name="Kim H."/>
            <person name="Choi G."/>
            <person name="Song H."/>
            <person name="Lee J."/>
            <person name="Lee S.-C."/>
            <person name="Kwon J.-K."/>
            <person name="Lee H.-Y."/>
            <person name="Koo N."/>
            <person name="Hong Y."/>
            <person name="Kim R.W."/>
            <person name="Kang W.-H."/>
            <person name="Huh J.H."/>
            <person name="Kang B.-C."/>
            <person name="Yang T.-J."/>
            <person name="Lee Y.-H."/>
            <person name="Bennetzen J.L."/>
            <person name="Choi D."/>
        </authorList>
    </citation>
    <scope>NUCLEOTIDE SEQUENCE [LARGE SCALE GENOMIC DNA]</scope>
    <source>
        <strain evidence="3">cv. PBC81</strain>
    </source>
</reference>
<evidence type="ECO:0000313" key="2">
    <source>
        <dbReference type="EMBL" id="PHT57816.1"/>
    </source>
</evidence>
<dbReference type="EMBL" id="MLFT02000001">
    <property type="protein sequence ID" value="PHT57816.1"/>
    <property type="molecule type" value="Genomic_DNA"/>
</dbReference>
<name>A0A2G2XK02_CAPBA</name>
<feature type="domain" description="F-box" evidence="1">
    <location>
        <begin position="7"/>
        <end position="48"/>
    </location>
</feature>
<dbReference type="Pfam" id="PF03478">
    <property type="entry name" value="Beta-prop_KIB1-4"/>
    <property type="match status" value="1"/>
</dbReference>
<dbReference type="Proteomes" id="UP000224567">
    <property type="component" value="Unassembled WGS sequence"/>
</dbReference>
<reference evidence="2 3" key="1">
    <citation type="journal article" date="2017" name="Genome Biol.">
        <title>New reference genome sequences of hot pepper reveal the massive evolution of plant disease-resistance genes by retroduplication.</title>
        <authorList>
            <person name="Kim S."/>
            <person name="Park J."/>
            <person name="Yeom S.I."/>
            <person name="Kim Y.M."/>
            <person name="Seo E."/>
            <person name="Kim K.T."/>
            <person name="Kim M.S."/>
            <person name="Lee J.M."/>
            <person name="Cheong K."/>
            <person name="Shin H.S."/>
            <person name="Kim S.B."/>
            <person name="Han K."/>
            <person name="Lee J."/>
            <person name="Park M."/>
            <person name="Lee H.A."/>
            <person name="Lee H.Y."/>
            <person name="Lee Y."/>
            <person name="Oh S."/>
            <person name="Lee J.H."/>
            <person name="Choi E."/>
            <person name="Choi E."/>
            <person name="Lee S.E."/>
            <person name="Jeon J."/>
            <person name="Kim H."/>
            <person name="Choi G."/>
            <person name="Song H."/>
            <person name="Lee J."/>
            <person name="Lee S.C."/>
            <person name="Kwon J.K."/>
            <person name="Lee H.Y."/>
            <person name="Koo N."/>
            <person name="Hong Y."/>
            <person name="Kim R.W."/>
            <person name="Kang W.H."/>
            <person name="Huh J.H."/>
            <person name="Kang B.C."/>
            <person name="Yang T.J."/>
            <person name="Lee Y.H."/>
            <person name="Bennetzen J.L."/>
            <person name="Choi D."/>
        </authorList>
    </citation>
    <scope>NUCLEOTIDE SEQUENCE [LARGE SCALE GENOMIC DNA]</scope>
    <source>
        <strain evidence="3">cv. PBC81</strain>
    </source>
</reference>
<comment type="caution">
    <text evidence="2">The sequence shown here is derived from an EMBL/GenBank/DDBJ whole genome shotgun (WGS) entry which is preliminary data.</text>
</comment>
<evidence type="ECO:0000313" key="3">
    <source>
        <dbReference type="Proteomes" id="UP000224567"/>
    </source>
</evidence>
<organism evidence="2 3">
    <name type="scientific">Capsicum baccatum</name>
    <name type="common">Peruvian pepper</name>
    <dbReference type="NCBI Taxonomy" id="33114"/>
    <lineage>
        <taxon>Eukaryota</taxon>
        <taxon>Viridiplantae</taxon>
        <taxon>Streptophyta</taxon>
        <taxon>Embryophyta</taxon>
        <taxon>Tracheophyta</taxon>
        <taxon>Spermatophyta</taxon>
        <taxon>Magnoliopsida</taxon>
        <taxon>eudicotyledons</taxon>
        <taxon>Gunneridae</taxon>
        <taxon>Pentapetalae</taxon>
        <taxon>asterids</taxon>
        <taxon>lamiids</taxon>
        <taxon>Solanales</taxon>
        <taxon>Solanaceae</taxon>
        <taxon>Solanoideae</taxon>
        <taxon>Capsiceae</taxon>
        <taxon>Capsicum</taxon>
    </lineage>
</organism>
<accession>A0A2G2XK02</accession>
<sequence length="226" mass="25840">MANWAELPNDLIAKIANRVEVIEDFIALRAVCTSWRSAATKENFDVFSPQVPLLILVNKDDDYSEFYSLSKKKAWRIFLPEARGGKIYGVDLAQPGVPSTSIVEPRLLVEYRLSNQFYLVEVSRALLLVDRYDYIRTPTGGQYSVNFKVLQFDVIKGEFKHISNLGESTIFLDRNGAISVDSSKWNKRGGKYMRIYNIEDGKFEWFRSGFSLSPTCPPTWFTPSIL</sequence>
<dbReference type="InterPro" id="IPR036047">
    <property type="entry name" value="F-box-like_dom_sf"/>
</dbReference>
<dbReference type="AlphaFoldDB" id="A0A2G2XK02"/>
<dbReference type="PANTHER" id="PTHR33110:SF148">
    <property type="entry name" value="F-BOX DOMAIN-CONTAINING PROTEIN"/>
    <property type="match status" value="1"/>
</dbReference>
<proteinExistence type="predicted"/>
<evidence type="ECO:0000259" key="1">
    <source>
        <dbReference type="SMART" id="SM00256"/>
    </source>
</evidence>
<gene>
    <name evidence="2" type="ORF">CQW23_00179</name>
</gene>